<reference evidence="10 11" key="1">
    <citation type="submission" date="2016-10" db="EMBL/GenBank/DDBJ databases">
        <title>Complete Genome Sequence of Flavobacterium sp. PK15.</title>
        <authorList>
            <person name="Ekwe A."/>
            <person name="Kim S.B."/>
        </authorList>
    </citation>
    <scope>NUCLEOTIDE SEQUENCE [LARGE SCALE GENOMIC DNA]</scope>
    <source>
        <strain evidence="10 11">PK15</strain>
    </source>
</reference>
<dbReference type="STRING" id="1306519.BIW12_12330"/>
<dbReference type="Gene3D" id="2.170.130.10">
    <property type="entry name" value="TonB-dependent receptor, plug domain"/>
    <property type="match status" value="1"/>
</dbReference>
<dbReference type="GO" id="GO:0044718">
    <property type="term" value="P:siderophore transmembrane transport"/>
    <property type="evidence" value="ECO:0007669"/>
    <property type="project" value="TreeGrafter"/>
</dbReference>
<evidence type="ECO:0000256" key="5">
    <source>
        <dbReference type="ARBA" id="ARBA00023136"/>
    </source>
</evidence>
<dbReference type="PROSITE" id="PS52016">
    <property type="entry name" value="TONB_DEPENDENT_REC_3"/>
    <property type="match status" value="1"/>
</dbReference>
<dbReference type="AlphaFoldDB" id="A0A1D9PEI6"/>
<name>A0A1D9PEI6_9FLAO</name>
<keyword evidence="2 7" id="KW-0813">Transport</keyword>
<dbReference type="KEGG" id="fcm:BIW12_12330"/>
<comment type="similarity">
    <text evidence="7">Belongs to the TonB-dependent receptor family.</text>
</comment>
<dbReference type="PANTHER" id="PTHR30069:SF28">
    <property type="entry name" value="TONB-DEPENDENT RECEPTOR YNCD-RELATED"/>
    <property type="match status" value="1"/>
</dbReference>
<dbReference type="InterPro" id="IPR039426">
    <property type="entry name" value="TonB-dep_rcpt-like"/>
</dbReference>
<keyword evidence="11" id="KW-1185">Reference proteome</keyword>
<dbReference type="CDD" id="cd01347">
    <property type="entry name" value="ligand_gated_channel"/>
    <property type="match status" value="1"/>
</dbReference>
<dbReference type="InterPro" id="IPR036942">
    <property type="entry name" value="Beta-barrel_TonB_sf"/>
</dbReference>
<dbReference type="Proteomes" id="UP000178198">
    <property type="component" value="Chromosome"/>
</dbReference>
<evidence type="ECO:0000256" key="7">
    <source>
        <dbReference type="PROSITE-ProRule" id="PRU01360"/>
    </source>
</evidence>
<dbReference type="RefSeq" id="WP_071186386.1">
    <property type="nucleotide sequence ID" value="NZ_CP017774.1"/>
</dbReference>
<evidence type="ECO:0000256" key="8">
    <source>
        <dbReference type="SAM" id="SignalP"/>
    </source>
</evidence>
<keyword evidence="4 7" id="KW-0812">Transmembrane</keyword>
<dbReference type="InterPro" id="IPR037066">
    <property type="entry name" value="Plug_dom_sf"/>
</dbReference>
<evidence type="ECO:0000259" key="9">
    <source>
        <dbReference type="Pfam" id="PF07715"/>
    </source>
</evidence>
<dbReference type="SUPFAM" id="SSF56935">
    <property type="entry name" value="Porins"/>
    <property type="match status" value="1"/>
</dbReference>
<feature type="chain" id="PRO_5009444507" evidence="8">
    <location>
        <begin position="22"/>
        <end position="643"/>
    </location>
</feature>
<keyword evidence="3 7" id="KW-1134">Transmembrane beta strand</keyword>
<evidence type="ECO:0000256" key="6">
    <source>
        <dbReference type="ARBA" id="ARBA00023237"/>
    </source>
</evidence>
<dbReference type="GO" id="GO:0009279">
    <property type="term" value="C:cell outer membrane"/>
    <property type="evidence" value="ECO:0007669"/>
    <property type="project" value="UniProtKB-SubCell"/>
</dbReference>
<proteinExistence type="inferred from homology"/>
<feature type="signal peptide" evidence="8">
    <location>
        <begin position="1"/>
        <end position="21"/>
    </location>
</feature>
<keyword evidence="6 7" id="KW-0998">Cell outer membrane</keyword>
<evidence type="ECO:0000256" key="3">
    <source>
        <dbReference type="ARBA" id="ARBA00022452"/>
    </source>
</evidence>
<dbReference type="Gene3D" id="2.40.170.20">
    <property type="entry name" value="TonB-dependent receptor, beta-barrel domain"/>
    <property type="match status" value="1"/>
</dbReference>
<keyword evidence="10" id="KW-0675">Receptor</keyword>
<keyword evidence="8" id="KW-0732">Signal</keyword>
<evidence type="ECO:0000313" key="10">
    <source>
        <dbReference type="EMBL" id="APA00999.1"/>
    </source>
</evidence>
<dbReference type="PROSITE" id="PS51257">
    <property type="entry name" value="PROKAR_LIPOPROTEIN"/>
    <property type="match status" value="1"/>
</dbReference>
<dbReference type="InterPro" id="IPR012910">
    <property type="entry name" value="Plug_dom"/>
</dbReference>
<gene>
    <name evidence="10" type="ORF">BIW12_12330</name>
</gene>
<keyword evidence="5 7" id="KW-0472">Membrane</keyword>
<protein>
    <submittedName>
        <fullName evidence="10">TonB-dependent receptor</fullName>
    </submittedName>
</protein>
<evidence type="ECO:0000256" key="1">
    <source>
        <dbReference type="ARBA" id="ARBA00004571"/>
    </source>
</evidence>
<dbReference type="Pfam" id="PF07715">
    <property type="entry name" value="Plug"/>
    <property type="match status" value="1"/>
</dbReference>
<accession>A0A1D9PEI6</accession>
<dbReference type="GO" id="GO:0015344">
    <property type="term" value="F:siderophore uptake transmembrane transporter activity"/>
    <property type="evidence" value="ECO:0007669"/>
    <property type="project" value="TreeGrafter"/>
</dbReference>
<evidence type="ECO:0000313" key="11">
    <source>
        <dbReference type="Proteomes" id="UP000178198"/>
    </source>
</evidence>
<evidence type="ECO:0000256" key="2">
    <source>
        <dbReference type="ARBA" id="ARBA00022448"/>
    </source>
</evidence>
<dbReference type="EMBL" id="CP017774">
    <property type="protein sequence ID" value="APA00999.1"/>
    <property type="molecule type" value="Genomic_DNA"/>
</dbReference>
<feature type="domain" description="TonB-dependent receptor plug" evidence="9">
    <location>
        <begin position="51"/>
        <end position="157"/>
    </location>
</feature>
<comment type="subcellular location">
    <subcellularLocation>
        <location evidence="1 7">Cell outer membrane</location>
        <topology evidence="1 7">Multi-pass membrane protein</topology>
    </subcellularLocation>
</comment>
<evidence type="ECO:0000256" key="4">
    <source>
        <dbReference type="ARBA" id="ARBA00022692"/>
    </source>
</evidence>
<dbReference type="PANTHER" id="PTHR30069">
    <property type="entry name" value="TONB-DEPENDENT OUTER MEMBRANE RECEPTOR"/>
    <property type="match status" value="1"/>
</dbReference>
<sequence>MNKKIVRISALFVLIGACAFAQKKGVVLPVANELEEVVISDSKFALPKEKSGKVIVKITADDLKKRPGQSIAQVLSTVAGVEINGNQSRNGKDLGVFIRGGRGHQVLILIDGVPVTDASGISLSYDLRLLAADQVQSIEVMKGAASTLYGSGAATGVINITLKKAAKNAIAGNVYMNVGTQTAAKDKDYSAQDFNQGFSFNGKSDKFNYFASLNSTETSGISEAKPALDTENFEADSFSRINSVVKFGFTPNKKLALDFFANYDKIKNEFDSGSFADNPDNFATSEQYRVGFSPKYKYTNGEIVLNSSANVMDRALFNYGSFSYYKSRSINADLFNKYSILPELFVVTGAQFQFHEMSNKSDYVDLPKELAKFNMIDPYTTVVYNSDFGFNFNAGLRYTIHSKFGNNWVFNLNPSYSIPNTPIKLLASYSTAFIAPSLYQLYSSYGDVNLSPEKDKTLEAGFEAELFNKKLTLTSIAFLRDEVDAIGFDLVTYKYFSVSGVNKARGIETMFSYQLNSRIKWNANYTFTEMERQSRILNPKHKVNTGLDIQATERLAFSATYQFVSDRYTEYSTYGPAPDYETIINSEILKDYQLVNANIRYVVIKNRLNVFASAENILNKDFVEARGFSTRGRNFKLGLNINL</sequence>
<organism evidence="10 11">
    <name type="scientific">Flavobacterium commune</name>
    <dbReference type="NCBI Taxonomy" id="1306519"/>
    <lineage>
        <taxon>Bacteria</taxon>
        <taxon>Pseudomonadati</taxon>
        <taxon>Bacteroidota</taxon>
        <taxon>Flavobacteriia</taxon>
        <taxon>Flavobacteriales</taxon>
        <taxon>Flavobacteriaceae</taxon>
        <taxon>Flavobacterium</taxon>
    </lineage>
</organism>